<dbReference type="SMART" id="SM00562">
    <property type="entry name" value="NDK"/>
    <property type="match status" value="1"/>
</dbReference>
<keyword evidence="12" id="KW-0963">Cytoplasm</keyword>
<dbReference type="FunFam" id="3.30.70.141:FF:000003">
    <property type="entry name" value="Nucleoside diphosphate kinase"/>
    <property type="match status" value="1"/>
</dbReference>
<dbReference type="CDD" id="cd04413">
    <property type="entry name" value="NDPk_I"/>
    <property type="match status" value="1"/>
</dbReference>
<comment type="caution">
    <text evidence="17">The sequence shown here is derived from an EMBL/GenBank/DDBJ whole genome shotgun (WGS) entry which is preliminary data.</text>
</comment>
<keyword evidence="6 12" id="KW-0479">Metal-binding</keyword>
<dbReference type="PROSITE" id="PS51374">
    <property type="entry name" value="NDPK_LIKE"/>
    <property type="match status" value="1"/>
</dbReference>
<dbReference type="GO" id="GO:0005524">
    <property type="term" value="F:ATP binding"/>
    <property type="evidence" value="ECO:0007669"/>
    <property type="project" value="UniProtKB-UniRule"/>
</dbReference>
<evidence type="ECO:0000256" key="9">
    <source>
        <dbReference type="ARBA" id="ARBA00022840"/>
    </source>
</evidence>
<keyword evidence="9 12" id="KW-0067">ATP-binding</keyword>
<feature type="binding site" evidence="12 13">
    <location>
        <position position="85"/>
    </location>
    <ligand>
        <name>ATP</name>
        <dbReference type="ChEBI" id="CHEBI:30616"/>
    </ligand>
</feature>
<evidence type="ECO:0000313" key="18">
    <source>
        <dbReference type="Proteomes" id="UP000774000"/>
    </source>
</evidence>
<feature type="binding site" evidence="12 13">
    <location>
        <position position="91"/>
    </location>
    <ligand>
        <name>ATP</name>
        <dbReference type="ChEBI" id="CHEBI:30616"/>
    </ligand>
</feature>
<proteinExistence type="inferred from homology"/>
<dbReference type="NCBIfam" id="NF001908">
    <property type="entry name" value="PRK00668.1"/>
    <property type="match status" value="1"/>
</dbReference>
<evidence type="ECO:0000256" key="12">
    <source>
        <dbReference type="HAMAP-Rule" id="MF_00451"/>
    </source>
</evidence>
<dbReference type="EMBL" id="JAFBDQ010000005">
    <property type="protein sequence ID" value="MBM7556439.1"/>
    <property type="molecule type" value="Genomic_DNA"/>
</dbReference>
<dbReference type="Pfam" id="PF00334">
    <property type="entry name" value="NDK"/>
    <property type="match status" value="1"/>
</dbReference>
<dbReference type="GO" id="GO:0046872">
    <property type="term" value="F:metal ion binding"/>
    <property type="evidence" value="ECO:0007669"/>
    <property type="project" value="UniProtKB-KW"/>
</dbReference>
<evidence type="ECO:0000256" key="5">
    <source>
        <dbReference type="ARBA" id="ARBA00022679"/>
    </source>
</evidence>
<dbReference type="GO" id="GO:0006241">
    <property type="term" value="P:CTP biosynthetic process"/>
    <property type="evidence" value="ECO:0007669"/>
    <property type="project" value="UniProtKB-UniRule"/>
</dbReference>
<accession>A0A938XRJ7</accession>
<evidence type="ECO:0000256" key="1">
    <source>
        <dbReference type="ARBA" id="ARBA00001946"/>
    </source>
</evidence>
<sequence>MEQSLVLIKPDGVKHSNIGDIITRFERKGLKIEAIKMLWMDEELAREHYGEHAGKDFFPNLIDYITAGPIVALVIGGQEAIRVIRNMAGATDPIEARPGTIRGDLAADLEHGNVIHASDSPASAQKEIELFFTADEIFSY</sequence>
<dbReference type="GO" id="GO:0004550">
    <property type="term" value="F:nucleoside diphosphate kinase activity"/>
    <property type="evidence" value="ECO:0007669"/>
    <property type="project" value="UniProtKB-UniRule"/>
</dbReference>
<dbReference type="InterPro" id="IPR001564">
    <property type="entry name" value="Nucleoside_diP_kinase"/>
</dbReference>
<reference evidence="17" key="1">
    <citation type="submission" date="2021-01" db="EMBL/GenBank/DDBJ databases">
        <title>Genomic Encyclopedia of Type Strains, Phase IV (KMG-IV): sequencing the most valuable type-strain genomes for metagenomic binning, comparative biology and taxonomic classification.</title>
        <authorList>
            <person name="Goeker M."/>
        </authorList>
    </citation>
    <scope>NUCLEOTIDE SEQUENCE</scope>
    <source>
        <strain evidence="17">DSM 23230</strain>
    </source>
</reference>
<gene>
    <name evidence="12" type="primary">ndk</name>
    <name evidence="17" type="ORF">JOC47_001282</name>
</gene>
<keyword evidence="5 12" id="KW-0808">Transferase</keyword>
<comment type="function">
    <text evidence="12">Major role in the synthesis of nucleoside triphosphates other than ATP. The ATP gamma phosphate is transferred to the NDP beta phosphate via a ping-pong mechanism, using a phosphorylated active-site intermediate.</text>
</comment>
<keyword evidence="10 12" id="KW-0460">Magnesium</keyword>
<evidence type="ECO:0000256" key="3">
    <source>
        <dbReference type="ARBA" id="ARBA00012966"/>
    </source>
</evidence>
<comment type="similarity">
    <text evidence="2 12 13 14">Belongs to the NDK family.</text>
</comment>
<dbReference type="AlphaFoldDB" id="A0A938XRJ7"/>
<evidence type="ECO:0000259" key="16">
    <source>
        <dbReference type="SMART" id="SM00562"/>
    </source>
</evidence>
<evidence type="ECO:0000256" key="13">
    <source>
        <dbReference type="PROSITE-ProRule" id="PRU00706"/>
    </source>
</evidence>
<dbReference type="Proteomes" id="UP000774000">
    <property type="component" value="Unassembled WGS sequence"/>
</dbReference>
<comment type="cofactor">
    <cofactor evidence="1 12">
        <name>Mg(2+)</name>
        <dbReference type="ChEBI" id="CHEBI:18420"/>
    </cofactor>
</comment>
<dbReference type="PANTHER" id="PTHR11349">
    <property type="entry name" value="NUCLEOSIDE DIPHOSPHATE KINASE"/>
    <property type="match status" value="1"/>
</dbReference>
<evidence type="ECO:0000256" key="6">
    <source>
        <dbReference type="ARBA" id="ARBA00022723"/>
    </source>
</evidence>
<comment type="catalytic activity">
    <reaction evidence="12 15">
        <text>a 2'-deoxyribonucleoside 5'-diphosphate + ATP = a 2'-deoxyribonucleoside 5'-triphosphate + ADP</text>
        <dbReference type="Rhea" id="RHEA:44640"/>
        <dbReference type="ChEBI" id="CHEBI:30616"/>
        <dbReference type="ChEBI" id="CHEBI:61560"/>
        <dbReference type="ChEBI" id="CHEBI:73316"/>
        <dbReference type="ChEBI" id="CHEBI:456216"/>
        <dbReference type="EC" id="2.7.4.6"/>
    </reaction>
</comment>
<evidence type="ECO:0000256" key="4">
    <source>
        <dbReference type="ARBA" id="ARBA00017632"/>
    </source>
</evidence>
<evidence type="ECO:0000256" key="8">
    <source>
        <dbReference type="ARBA" id="ARBA00022777"/>
    </source>
</evidence>
<dbReference type="SUPFAM" id="SSF54919">
    <property type="entry name" value="Nucleoside diphosphate kinase, NDK"/>
    <property type="match status" value="1"/>
</dbReference>
<keyword evidence="7 12" id="KW-0547">Nucleotide-binding</keyword>
<name>A0A938XRJ7_9FIRM</name>
<feature type="binding site" evidence="12 13">
    <location>
        <position position="9"/>
    </location>
    <ligand>
        <name>ATP</name>
        <dbReference type="ChEBI" id="CHEBI:30616"/>
    </ligand>
</feature>
<evidence type="ECO:0000256" key="11">
    <source>
        <dbReference type="ARBA" id="ARBA00023080"/>
    </source>
</evidence>
<evidence type="ECO:0000256" key="15">
    <source>
        <dbReference type="RuleBase" id="RU004013"/>
    </source>
</evidence>
<dbReference type="EC" id="2.7.4.6" evidence="3 12"/>
<evidence type="ECO:0000256" key="7">
    <source>
        <dbReference type="ARBA" id="ARBA00022741"/>
    </source>
</evidence>
<dbReference type="GO" id="GO:0005737">
    <property type="term" value="C:cytoplasm"/>
    <property type="evidence" value="ECO:0007669"/>
    <property type="project" value="UniProtKB-SubCell"/>
</dbReference>
<dbReference type="Gene3D" id="3.30.70.141">
    <property type="entry name" value="Nucleoside diphosphate kinase-like domain"/>
    <property type="match status" value="1"/>
</dbReference>
<keyword evidence="18" id="KW-1185">Reference proteome</keyword>
<dbReference type="GO" id="GO:0006183">
    <property type="term" value="P:GTP biosynthetic process"/>
    <property type="evidence" value="ECO:0007669"/>
    <property type="project" value="UniProtKB-UniRule"/>
</dbReference>
<protein>
    <recommendedName>
        <fullName evidence="4 12">Nucleoside diphosphate kinase</fullName>
        <shortName evidence="12">NDK</shortName>
        <shortName evidence="12">NDP kinase</shortName>
        <ecNumber evidence="3 12">2.7.4.6</ecNumber>
    </recommendedName>
    <alternativeName>
        <fullName evidence="12">Nucleoside-2-P kinase</fullName>
    </alternativeName>
</protein>
<dbReference type="RefSeq" id="WP_204701215.1">
    <property type="nucleotide sequence ID" value="NZ_JAFBDQ010000005.1"/>
</dbReference>
<feature type="binding site" evidence="12 13">
    <location>
        <position position="57"/>
    </location>
    <ligand>
        <name>ATP</name>
        <dbReference type="ChEBI" id="CHEBI:30616"/>
    </ligand>
</feature>
<comment type="subunit">
    <text evidence="12">Homotetramer.</text>
</comment>
<evidence type="ECO:0000256" key="14">
    <source>
        <dbReference type="RuleBase" id="RU004011"/>
    </source>
</evidence>
<dbReference type="InterPro" id="IPR034907">
    <property type="entry name" value="NDK-like_dom"/>
</dbReference>
<feature type="active site" description="Pros-phosphohistidine intermediate" evidence="12 13">
    <location>
        <position position="116"/>
    </location>
</feature>
<organism evidence="17 18">
    <name type="scientific">Halanaerobacter jeridensis</name>
    <dbReference type="NCBI Taxonomy" id="706427"/>
    <lineage>
        <taxon>Bacteria</taxon>
        <taxon>Bacillati</taxon>
        <taxon>Bacillota</taxon>
        <taxon>Clostridia</taxon>
        <taxon>Halanaerobiales</taxon>
        <taxon>Halobacteroidaceae</taxon>
        <taxon>Halanaerobacter</taxon>
    </lineage>
</organism>
<dbReference type="PRINTS" id="PR01243">
    <property type="entry name" value="NUCDPKINASE"/>
</dbReference>
<feature type="domain" description="Nucleoside diphosphate kinase-like" evidence="16">
    <location>
        <begin position="1"/>
        <end position="139"/>
    </location>
</feature>
<dbReference type="GO" id="GO:0006228">
    <property type="term" value="P:UTP biosynthetic process"/>
    <property type="evidence" value="ECO:0007669"/>
    <property type="project" value="UniProtKB-UniRule"/>
</dbReference>
<keyword evidence="12" id="KW-0597">Phosphoprotein</keyword>
<dbReference type="HAMAP" id="MF_00451">
    <property type="entry name" value="NDP_kinase"/>
    <property type="match status" value="1"/>
</dbReference>
<keyword evidence="8 12" id="KW-0418">Kinase</keyword>
<feature type="binding site" evidence="12 13">
    <location>
        <position position="102"/>
    </location>
    <ligand>
        <name>ATP</name>
        <dbReference type="ChEBI" id="CHEBI:30616"/>
    </ligand>
</feature>
<feature type="binding site" evidence="12 13">
    <location>
        <position position="113"/>
    </location>
    <ligand>
        <name>ATP</name>
        <dbReference type="ChEBI" id="CHEBI:30616"/>
    </ligand>
</feature>
<dbReference type="InterPro" id="IPR036850">
    <property type="entry name" value="NDK-like_dom_sf"/>
</dbReference>
<evidence type="ECO:0000313" key="17">
    <source>
        <dbReference type="EMBL" id="MBM7556439.1"/>
    </source>
</evidence>
<dbReference type="PROSITE" id="PS00469">
    <property type="entry name" value="NDPK"/>
    <property type="match status" value="1"/>
</dbReference>
<evidence type="ECO:0000256" key="10">
    <source>
        <dbReference type="ARBA" id="ARBA00022842"/>
    </source>
</evidence>
<evidence type="ECO:0000256" key="2">
    <source>
        <dbReference type="ARBA" id="ARBA00008142"/>
    </source>
</evidence>
<comment type="catalytic activity">
    <reaction evidence="12">
        <text>a ribonucleoside 5'-diphosphate + ATP = a ribonucleoside 5'-triphosphate + ADP</text>
        <dbReference type="Rhea" id="RHEA:18113"/>
        <dbReference type="ChEBI" id="CHEBI:30616"/>
        <dbReference type="ChEBI" id="CHEBI:57930"/>
        <dbReference type="ChEBI" id="CHEBI:61557"/>
        <dbReference type="ChEBI" id="CHEBI:456216"/>
        <dbReference type="EC" id="2.7.4.6"/>
    </reaction>
</comment>
<dbReference type="InterPro" id="IPR023005">
    <property type="entry name" value="Nucleoside_diP_kinase_AS"/>
</dbReference>
<comment type="subcellular location">
    <subcellularLocation>
        <location evidence="12">Cytoplasm</location>
    </subcellularLocation>
</comment>
<keyword evidence="11 12" id="KW-0546">Nucleotide metabolism</keyword>